<evidence type="ECO:0000256" key="2">
    <source>
        <dbReference type="ARBA" id="ARBA00022989"/>
    </source>
</evidence>
<accession>A0A364NJR0</accession>
<keyword evidence="1 4" id="KW-0812">Transmembrane</keyword>
<dbReference type="Pfam" id="PF07690">
    <property type="entry name" value="MFS_1"/>
    <property type="match status" value="1"/>
</dbReference>
<evidence type="ECO:0000256" key="3">
    <source>
        <dbReference type="ARBA" id="ARBA00023136"/>
    </source>
</evidence>
<evidence type="ECO:0000256" key="4">
    <source>
        <dbReference type="SAM" id="Phobius"/>
    </source>
</evidence>
<evidence type="ECO:0000259" key="5">
    <source>
        <dbReference type="PROSITE" id="PS50850"/>
    </source>
</evidence>
<feature type="transmembrane region" description="Helical" evidence="4">
    <location>
        <begin position="159"/>
        <end position="183"/>
    </location>
</feature>
<keyword evidence="7" id="KW-1185">Reference proteome</keyword>
<organism evidence="6 7">
    <name type="scientific">Nitrincola tibetensis</name>
    <dbReference type="NCBI Taxonomy" id="2219697"/>
    <lineage>
        <taxon>Bacteria</taxon>
        <taxon>Pseudomonadati</taxon>
        <taxon>Pseudomonadota</taxon>
        <taxon>Gammaproteobacteria</taxon>
        <taxon>Oceanospirillales</taxon>
        <taxon>Oceanospirillaceae</taxon>
        <taxon>Nitrincola</taxon>
    </lineage>
</organism>
<feature type="transmembrane region" description="Helical" evidence="4">
    <location>
        <begin position="370"/>
        <end position="389"/>
    </location>
</feature>
<dbReference type="PROSITE" id="PS50850">
    <property type="entry name" value="MFS"/>
    <property type="match status" value="1"/>
</dbReference>
<keyword evidence="3 4" id="KW-0472">Membrane</keyword>
<dbReference type="AlphaFoldDB" id="A0A364NJR0"/>
<feature type="domain" description="Major facilitator superfamily (MFS) profile" evidence="5">
    <location>
        <begin position="10"/>
        <end position="394"/>
    </location>
</feature>
<dbReference type="Proteomes" id="UP000250744">
    <property type="component" value="Unassembled WGS sequence"/>
</dbReference>
<reference evidence="6 7" key="1">
    <citation type="submission" date="2018-06" db="EMBL/GenBank/DDBJ databases">
        <title>Nitrincola tibetense sp. nov., isolated from Lake XuguoCo on Tibetan Plateau.</title>
        <authorList>
            <person name="Xing P."/>
        </authorList>
    </citation>
    <scope>NUCLEOTIDE SEQUENCE [LARGE SCALE GENOMIC DNA]</scope>
    <source>
        <strain evidence="7">xg18</strain>
    </source>
</reference>
<protein>
    <recommendedName>
        <fullName evidence="5">Major facilitator superfamily (MFS) profile domain-containing protein</fullName>
    </recommendedName>
</protein>
<feature type="transmembrane region" description="Helical" evidence="4">
    <location>
        <begin position="280"/>
        <end position="299"/>
    </location>
</feature>
<evidence type="ECO:0000256" key="1">
    <source>
        <dbReference type="ARBA" id="ARBA00022692"/>
    </source>
</evidence>
<dbReference type="Gene3D" id="1.20.1250.20">
    <property type="entry name" value="MFS general substrate transporter like domains"/>
    <property type="match status" value="2"/>
</dbReference>
<dbReference type="InterPro" id="IPR020846">
    <property type="entry name" value="MFS_dom"/>
</dbReference>
<sequence length="394" mass="41072">MKIPTQQKLHFSLIFAAQALGALCVLGVLASGPQLMSELSLSALQVGGLASAYSATLAAASFPAGVLTDKIGTRHSLTLSAWVMAMGMLGVGLGQSYLHICIGMAICGAGYGMINPAAGRAISLWFSPDWRGTLIGLKQTGVPVGGAIGTGLAGLGIVYGWQLGVILIAIIAACLGSLFWLFLPKNEGRPPVLSQGLSSQPIRNVLKTPHLSRANLASGLTNGGQFTLWAFLAEVLRQSATLSASLITLCMGLLQLGTLIGRLFWGVMNDRTFGKDPAKTLQWICAVAFFGALLLILQAELQLWALAPIAALLLGFSTCSATGLHITLTLALAPPSYTGTAIGYTMLVTNLGGVIAPLIFGLVFDLAGTWGFALLMASMMLLAIGLLRFDQAEK</sequence>
<dbReference type="OrthoDB" id="8724598at2"/>
<dbReference type="PANTHER" id="PTHR23527">
    <property type="entry name" value="BLL3282 PROTEIN"/>
    <property type="match status" value="1"/>
</dbReference>
<dbReference type="GO" id="GO:0022857">
    <property type="term" value="F:transmembrane transporter activity"/>
    <property type="evidence" value="ECO:0007669"/>
    <property type="project" value="InterPro"/>
</dbReference>
<keyword evidence="2 4" id="KW-1133">Transmembrane helix</keyword>
<feature type="transmembrane region" description="Helical" evidence="4">
    <location>
        <begin position="79"/>
        <end position="106"/>
    </location>
</feature>
<evidence type="ECO:0000313" key="6">
    <source>
        <dbReference type="EMBL" id="RAU17306.1"/>
    </source>
</evidence>
<feature type="transmembrane region" description="Helical" evidence="4">
    <location>
        <begin position="344"/>
        <end position="364"/>
    </location>
</feature>
<proteinExistence type="predicted"/>
<dbReference type="SUPFAM" id="SSF103473">
    <property type="entry name" value="MFS general substrate transporter"/>
    <property type="match status" value="1"/>
</dbReference>
<dbReference type="InterPro" id="IPR052952">
    <property type="entry name" value="MFS-Transporter"/>
</dbReference>
<dbReference type="EMBL" id="QKRX01000011">
    <property type="protein sequence ID" value="RAU17306.1"/>
    <property type="molecule type" value="Genomic_DNA"/>
</dbReference>
<dbReference type="InterPro" id="IPR011701">
    <property type="entry name" value="MFS"/>
</dbReference>
<gene>
    <name evidence="6" type="ORF">DN062_14195</name>
</gene>
<name>A0A364NJR0_9GAMM</name>
<evidence type="ECO:0000313" key="7">
    <source>
        <dbReference type="Proteomes" id="UP000250744"/>
    </source>
</evidence>
<dbReference type="InterPro" id="IPR036259">
    <property type="entry name" value="MFS_trans_sf"/>
</dbReference>
<feature type="transmembrane region" description="Helical" evidence="4">
    <location>
        <begin position="46"/>
        <end position="67"/>
    </location>
</feature>
<feature type="transmembrane region" description="Helical" evidence="4">
    <location>
        <begin position="244"/>
        <end position="268"/>
    </location>
</feature>
<feature type="transmembrane region" description="Helical" evidence="4">
    <location>
        <begin position="305"/>
        <end position="332"/>
    </location>
</feature>
<dbReference type="RefSeq" id="WP_112159961.1">
    <property type="nucleotide sequence ID" value="NZ_QKRX01000011.1"/>
</dbReference>
<dbReference type="PANTHER" id="PTHR23527:SF1">
    <property type="entry name" value="BLL3282 PROTEIN"/>
    <property type="match status" value="1"/>
</dbReference>
<comment type="caution">
    <text evidence="6">The sequence shown here is derived from an EMBL/GenBank/DDBJ whole genome shotgun (WGS) entry which is preliminary data.</text>
</comment>